<dbReference type="SMART" id="SM00443">
    <property type="entry name" value="G_patch"/>
    <property type="match status" value="1"/>
</dbReference>
<dbReference type="Pfam" id="PF01585">
    <property type="entry name" value="G-patch"/>
    <property type="match status" value="1"/>
</dbReference>
<evidence type="ECO:0000256" key="2">
    <source>
        <dbReference type="ARBA" id="ARBA00010900"/>
    </source>
</evidence>
<dbReference type="InterPro" id="IPR045211">
    <property type="entry name" value="TFP11/STIP/Ntr1"/>
</dbReference>
<sequence length="808" mass="90628">MDGAPHITFKQANAAAYSSSDESSADEYVLPNEERDEYRPRKRRRTGRDPKESAALGVFGSESEDDGPGKRWKAKTLRGKRMSFVGAADTAKVADEYSDSDEEEGKGGGMDVDEKDASEDDDDEEEDVFRPSFAAPAFHRSPSSAEKEEEEDEEEEAPTFRPSFAAPAFHKGPSLNQQSEEQTPTRKPSSKPRFDSSLPFGRGFVSASANEPVLRSDLEDTPPPRKAMPSAFNTNGKKNPMSFGAKMMAKMGYQEGKGLGKEGQGRNIVIEANLRPQGAGLGAVREKSEQERKEEKRQAKLRGEVVSDSEEEARKKKLKNKLKGKVGSGLDSASPASTPKRQKQRYMTAEEIKKTAPGLHIPDAFMPILDMTGPDSKMVAASGLGTPSSAPESAETVATRKILCHAHRDLSAFSEEWKNLTERGAWVDTQLSEFEQEMENLTLDYQRLMDFSDVVTNELPAAGTDWQSVITCLHKAATLGPQTPETAALIVAALEPFFKDPEWDPLKEPTRYAADMKGLEGLLMPDAEAAHSVEKFDSSMFNGDGIYRHHHRSTTPYESLMYRLWLPRALRATRDCDVYDPTQLMSILEAWDPLLPPFIRVELLDNIVRRLHNTLVEWNPKRRRKEREVLPHIWLFPWLPYLPPHHLDPKGSGLVADVRRKFRQLIEAWDFSRGLVPGLAKWKDVLGREWRGLMLASVLPSMGRYLGLHFRVDPADQEPYLAALEGVLSWREVLGEKYVAEVVRGKVFPMWHAKLEEWFALGADADLGEIAGWFEWWDGYFPGRIGALVRGEFERGLLAIERSLDRVA</sequence>
<evidence type="ECO:0000256" key="7">
    <source>
        <dbReference type="SAM" id="MobiDB-lite"/>
    </source>
</evidence>
<dbReference type="EMBL" id="ONZQ02000012">
    <property type="protein sequence ID" value="SPO05369.1"/>
    <property type="molecule type" value="Genomic_DNA"/>
</dbReference>
<dbReference type="Pfam" id="PF12457">
    <property type="entry name" value="TIP_N"/>
    <property type="match status" value="1"/>
</dbReference>
<feature type="region of interest" description="Disordered" evidence="7">
    <location>
        <begin position="1"/>
        <end position="242"/>
    </location>
</feature>
<dbReference type="Pfam" id="PF07842">
    <property type="entry name" value="GCFC"/>
    <property type="match status" value="1"/>
</dbReference>
<comment type="similarity">
    <text evidence="2">Belongs to the TFP11/STIP family.</text>
</comment>
<protein>
    <submittedName>
        <fullName evidence="9">Related to tuftelin-interacting protein 11</fullName>
    </submittedName>
</protein>
<dbReference type="GO" id="GO:0000390">
    <property type="term" value="P:spliceosomal complex disassembly"/>
    <property type="evidence" value="ECO:0007669"/>
    <property type="project" value="InterPro"/>
</dbReference>
<evidence type="ECO:0000256" key="6">
    <source>
        <dbReference type="ARBA" id="ARBA00023242"/>
    </source>
</evidence>
<feature type="region of interest" description="Disordered" evidence="7">
    <location>
        <begin position="279"/>
        <end position="346"/>
    </location>
</feature>
<dbReference type="PROSITE" id="PS50174">
    <property type="entry name" value="G_PATCH"/>
    <property type="match status" value="1"/>
</dbReference>
<reference evidence="9" key="1">
    <citation type="submission" date="2018-03" db="EMBL/GenBank/DDBJ databases">
        <authorList>
            <person name="Guldener U."/>
        </authorList>
    </citation>
    <scope>NUCLEOTIDE SEQUENCE</scope>
</reference>
<dbReference type="Proteomes" id="UP001187682">
    <property type="component" value="Unassembled WGS sequence"/>
</dbReference>
<keyword evidence="3" id="KW-0507">mRNA processing</keyword>
<dbReference type="InterPro" id="IPR000467">
    <property type="entry name" value="G_patch_dom"/>
</dbReference>
<evidence type="ECO:0000313" key="9">
    <source>
        <dbReference type="EMBL" id="SPO05369.1"/>
    </source>
</evidence>
<accession>A0AAE8SY14</accession>
<feature type="compositionally biased region" description="Basic residues" evidence="7">
    <location>
        <begin position="70"/>
        <end position="81"/>
    </location>
</feature>
<feature type="compositionally biased region" description="Polar residues" evidence="7">
    <location>
        <begin position="174"/>
        <end position="187"/>
    </location>
</feature>
<name>A0AAE8SY14_9PEZI</name>
<keyword evidence="5" id="KW-0508">mRNA splicing</keyword>
<feature type="compositionally biased region" description="Acidic residues" evidence="7">
    <location>
        <begin position="147"/>
        <end position="157"/>
    </location>
</feature>
<dbReference type="AlphaFoldDB" id="A0AAE8SY14"/>
<comment type="subcellular location">
    <subcellularLocation>
        <location evidence="1">Nucleus</location>
    </subcellularLocation>
</comment>
<evidence type="ECO:0000259" key="8">
    <source>
        <dbReference type="PROSITE" id="PS50174"/>
    </source>
</evidence>
<evidence type="ECO:0000256" key="3">
    <source>
        <dbReference type="ARBA" id="ARBA00022664"/>
    </source>
</evidence>
<feature type="compositionally biased region" description="Basic residues" evidence="7">
    <location>
        <begin position="315"/>
        <end position="324"/>
    </location>
</feature>
<evidence type="ECO:0000256" key="1">
    <source>
        <dbReference type="ARBA" id="ARBA00004123"/>
    </source>
</evidence>
<dbReference type="PANTHER" id="PTHR23329">
    <property type="entry name" value="TUFTELIN-INTERACTING PROTEIN 11-RELATED"/>
    <property type="match status" value="1"/>
</dbReference>
<keyword evidence="6" id="KW-0539">Nucleus</keyword>
<keyword evidence="4" id="KW-0747">Spliceosome</keyword>
<feature type="compositionally biased region" description="Low complexity" evidence="7">
    <location>
        <begin position="14"/>
        <end position="28"/>
    </location>
</feature>
<dbReference type="PANTHER" id="PTHR23329:SF1">
    <property type="entry name" value="TUFTELIN-INTERACTING PROTEIN 11"/>
    <property type="match status" value="1"/>
</dbReference>
<comment type="caution">
    <text evidence="9">The sequence shown here is derived from an EMBL/GenBank/DDBJ whole genome shotgun (WGS) entry which is preliminary data.</text>
</comment>
<gene>
    <name evidence="9" type="ORF">DNG_08056</name>
</gene>
<feature type="compositionally biased region" description="Basic and acidic residues" evidence="7">
    <location>
        <begin position="284"/>
        <end position="305"/>
    </location>
</feature>
<feature type="domain" description="G-patch" evidence="8">
    <location>
        <begin position="240"/>
        <end position="286"/>
    </location>
</feature>
<evidence type="ECO:0000256" key="4">
    <source>
        <dbReference type="ARBA" id="ARBA00022728"/>
    </source>
</evidence>
<organism evidence="9 10">
    <name type="scientific">Cephalotrichum gorgonifer</name>
    <dbReference type="NCBI Taxonomy" id="2041049"/>
    <lineage>
        <taxon>Eukaryota</taxon>
        <taxon>Fungi</taxon>
        <taxon>Dikarya</taxon>
        <taxon>Ascomycota</taxon>
        <taxon>Pezizomycotina</taxon>
        <taxon>Sordariomycetes</taxon>
        <taxon>Hypocreomycetidae</taxon>
        <taxon>Microascales</taxon>
        <taxon>Microascaceae</taxon>
        <taxon>Cephalotrichum</taxon>
    </lineage>
</organism>
<proteinExistence type="inferred from homology"/>
<dbReference type="GO" id="GO:0071008">
    <property type="term" value="C:U2-type post-mRNA release spliceosomal complex"/>
    <property type="evidence" value="ECO:0007669"/>
    <property type="project" value="TreeGrafter"/>
</dbReference>
<dbReference type="GO" id="GO:0003676">
    <property type="term" value="F:nucleic acid binding"/>
    <property type="evidence" value="ECO:0007669"/>
    <property type="project" value="InterPro"/>
</dbReference>
<evidence type="ECO:0000256" key="5">
    <source>
        <dbReference type="ARBA" id="ARBA00023187"/>
    </source>
</evidence>
<dbReference type="InterPro" id="IPR022783">
    <property type="entry name" value="GCFC_dom"/>
</dbReference>
<feature type="compositionally biased region" description="Acidic residues" evidence="7">
    <location>
        <begin position="111"/>
        <end position="127"/>
    </location>
</feature>
<dbReference type="InterPro" id="IPR022159">
    <property type="entry name" value="STIP/TFIP11_N"/>
</dbReference>
<keyword evidence="10" id="KW-1185">Reference proteome</keyword>
<evidence type="ECO:0000313" key="10">
    <source>
        <dbReference type="Proteomes" id="UP001187682"/>
    </source>
</evidence>